<accession>A0A5K8A4H9</accession>
<proteinExistence type="predicted"/>
<gene>
    <name evidence="1" type="ORF">DSCOOX_05990</name>
</gene>
<evidence type="ECO:0000313" key="1">
    <source>
        <dbReference type="EMBL" id="BBO87419.1"/>
    </source>
</evidence>
<reference evidence="1 2" key="1">
    <citation type="submission" date="2019-11" db="EMBL/GenBank/DDBJ databases">
        <title>Comparative genomics of hydrocarbon-degrading Desulfosarcina strains.</title>
        <authorList>
            <person name="Watanabe M."/>
            <person name="Kojima H."/>
            <person name="Fukui M."/>
        </authorList>
    </citation>
    <scope>NUCLEOTIDE SEQUENCE [LARGE SCALE GENOMIC DNA]</scope>
    <source>
        <strain evidence="2">oXyS1</strain>
    </source>
</reference>
<protein>
    <submittedName>
        <fullName evidence="1">Uncharacterized protein</fullName>
    </submittedName>
</protein>
<dbReference type="RefSeq" id="WP_155308877.1">
    <property type="nucleotide sequence ID" value="NZ_AP021879.1"/>
</dbReference>
<keyword evidence="2" id="KW-1185">Reference proteome</keyword>
<dbReference type="AlphaFoldDB" id="A0A5K8A4H9"/>
<dbReference type="Proteomes" id="UP000422108">
    <property type="component" value="Chromosome"/>
</dbReference>
<sequence length="121" mass="13395">MRKNKITFNRYQIVGLFLTIALLALSPQRLIAGTGVTKTVTVTITHTTEDDFTCDQGQFRITEKTKLVNSKGKVIPVLGLIDLPCRATVTYDVSDMKIQNAIEVKVIESLKKKQPNSGVSE</sequence>
<organism evidence="1 2">
    <name type="scientific">Desulfosarcina ovata subsp. ovata</name>
    <dbReference type="NCBI Taxonomy" id="2752305"/>
    <lineage>
        <taxon>Bacteria</taxon>
        <taxon>Pseudomonadati</taxon>
        <taxon>Thermodesulfobacteriota</taxon>
        <taxon>Desulfobacteria</taxon>
        <taxon>Desulfobacterales</taxon>
        <taxon>Desulfosarcinaceae</taxon>
        <taxon>Desulfosarcina</taxon>
    </lineage>
</organism>
<evidence type="ECO:0000313" key="2">
    <source>
        <dbReference type="Proteomes" id="UP000422108"/>
    </source>
</evidence>
<dbReference type="EMBL" id="AP021879">
    <property type="protein sequence ID" value="BBO87419.1"/>
    <property type="molecule type" value="Genomic_DNA"/>
</dbReference>
<name>A0A5K8A4H9_9BACT</name>